<dbReference type="PROSITE" id="PS50330">
    <property type="entry name" value="UIM"/>
    <property type="match status" value="1"/>
</dbReference>
<protein>
    <recommendedName>
        <fullName evidence="3">UBX domain-containing protein</fullName>
    </recommendedName>
</protein>
<feature type="region of interest" description="Disordered" evidence="2">
    <location>
        <begin position="171"/>
        <end position="202"/>
    </location>
</feature>
<dbReference type="PROSITE" id="PS50033">
    <property type="entry name" value="UBX"/>
    <property type="match status" value="1"/>
</dbReference>
<dbReference type="Proteomes" id="UP000636800">
    <property type="component" value="Chromosome 12"/>
</dbReference>
<dbReference type="SUPFAM" id="SSF54236">
    <property type="entry name" value="Ubiquitin-like"/>
    <property type="match status" value="1"/>
</dbReference>
<gene>
    <name evidence="4" type="ORF">HPP92_022706</name>
</gene>
<evidence type="ECO:0000256" key="1">
    <source>
        <dbReference type="SAM" id="Coils"/>
    </source>
</evidence>
<comment type="caution">
    <text evidence="4">The sequence shown here is derived from an EMBL/GenBank/DDBJ whole genome shotgun (WGS) entry which is preliminary data.</text>
</comment>
<proteinExistence type="predicted"/>
<dbReference type="EMBL" id="JADCNL010000012">
    <property type="protein sequence ID" value="KAG0457549.1"/>
    <property type="molecule type" value="Genomic_DNA"/>
</dbReference>
<accession>A0A835PQ54</accession>
<dbReference type="SMART" id="SM00166">
    <property type="entry name" value="UBX"/>
    <property type="match status" value="1"/>
</dbReference>
<keyword evidence="5" id="KW-1185">Reference proteome</keyword>
<reference evidence="4 5" key="1">
    <citation type="journal article" date="2020" name="Nat. Food">
        <title>A phased Vanilla planifolia genome enables genetic improvement of flavour and production.</title>
        <authorList>
            <person name="Hasing T."/>
            <person name="Tang H."/>
            <person name="Brym M."/>
            <person name="Khazi F."/>
            <person name="Huang T."/>
            <person name="Chambers A.H."/>
        </authorList>
    </citation>
    <scope>NUCLEOTIDE SEQUENCE [LARGE SCALE GENOMIC DNA]</scope>
    <source>
        <tissue evidence="4">Leaf</tissue>
    </source>
</reference>
<dbReference type="GO" id="GO:0043130">
    <property type="term" value="F:ubiquitin binding"/>
    <property type="evidence" value="ECO:0007669"/>
    <property type="project" value="TreeGrafter"/>
</dbReference>
<dbReference type="InterPro" id="IPR001012">
    <property type="entry name" value="UBX_dom"/>
</dbReference>
<dbReference type="CDD" id="cd01767">
    <property type="entry name" value="UBX"/>
    <property type="match status" value="1"/>
</dbReference>
<dbReference type="Pfam" id="PF00789">
    <property type="entry name" value="UBX"/>
    <property type="match status" value="1"/>
</dbReference>
<feature type="region of interest" description="Disordered" evidence="2">
    <location>
        <begin position="241"/>
        <end position="316"/>
    </location>
</feature>
<evidence type="ECO:0000313" key="4">
    <source>
        <dbReference type="EMBL" id="KAG0457549.1"/>
    </source>
</evidence>
<dbReference type="Gene3D" id="3.10.20.90">
    <property type="entry name" value="Phosphatidylinositol 3-kinase Catalytic Subunit, Chain A, domain 1"/>
    <property type="match status" value="1"/>
</dbReference>
<evidence type="ECO:0000313" key="5">
    <source>
        <dbReference type="Proteomes" id="UP000636800"/>
    </source>
</evidence>
<evidence type="ECO:0000256" key="2">
    <source>
        <dbReference type="SAM" id="MobiDB-lite"/>
    </source>
</evidence>
<feature type="compositionally biased region" description="Basic and acidic residues" evidence="2">
    <location>
        <begin position="171"/>
        <end position="195"/>
    </location>
</feature>
<feature type="region of interest" description="Disordered" evidence="2">
    <location>
        <begin position="119"/>
        <end position="148"/>
    </location>
</feature>
<dbReference type="InterPro" id="IPR003903">
    <property type="entry name" value="UIM_dom"/>
</dbReference>
<name>A0A835PQ54_VANPL</name>
<dbReference type="InterPro" id="IPR029071">
    <property type="entry name" value="Ubiquitin-like_domsf"/>
</dbReference>
<feature type="domain" description="UBX" evidence="3">
    <location>
        <begin position="462"/>
        <end position="531"/>
    </location>
</feature>
<feature type="compositionally biased region" description="Acidic residues" evidence="2">
    <location>
        <begin position="268"/>
        <end position="279"/>
    </location>
</feature>
<dbReference type="PANTHER" id="PTHR23322:SF93">
    <property type="entry name" value="UBX DOMAIN-CONTAINING PROTEIN 8"/>
    <property type="match status" value="1"/>
</dbReference>
<feature type="coiled-coil region" evidence="1">
    <location>
        <begin position="392"/>
        <end position="442"/>
    </location>
</feature>
<keyword evidence="1" id="KW-0175">Coiled coil</keyword>
<sequence length="572" mass="64233">RKREEGEVKVKKLKEHRGDLNEAVNSHFNEGDRMKLNPFSILDSSFGQSFFNGGTSEFTNRAPWVSHPKNVRQIPIEFNDDTVLGSSDRGLKIEDVTESVSAHGPTFHGTVIVDDEDEVLPSAPTDNGPGNSGGASAGIHPAPKVTPLTRVSDYPIDIEEEMIQAAIEASKREAERHGKQQYDPADRSSDPKLDQKNSSVLEDDEFSHAVSLSLKGLSIAEQSHIASDSIPENSERSYLENMRQGLGRPKSQNSNQVDREKQNLSFDAEPEDEDVDEEPLVWNRSSHAVPENVSQQITSPRSSPEGYENSHSHLNGDAFQSDEWGGMSSQEHDEAVMLEAAMFGGIPERSSYNFAYPRNQFFPNNYDSIPRLPSPRLAEQRMLREQQDDEYLASLQADKEKEFKAMQEAERRRLAEAAAIEAAVQKEKVHKEEAQRKNLEQEEFERILAAKQASLPLEPTPEDENSVTLLVRLPDGSRCGRRFLKSDKLQFLYDYLDVGRLVKPGSYRLVRPYPRRSFTDEESQLSLGELGPNKQAGSFVLRDNLTIVSCLRCSLRDIVKPNNALLLCLTNR</sequence>
<dbReference type="InterPro" id="IPR050730">
    <property type="entry name" value="UBX_domain-protein"/>
</dbReference>
<feature type="compositionally biased region" description="Polar residues" evidence="2">
    <location>
        <begin position="292"/>
        <end position="302"/>
    </location>
</feature>
<dbReference type="PANTHER" id="PTHR23322">
    <property type="entry name" value="FAS-ASSOCIATED PROTEIN"/>
    <property type="match status" value="1"/>
</dbReference>
<organism evidence="4 5">
    <name type="scientific">Vanilla planifolia</name>
    <name type="common">Vanilla</name>
    <dbReference type="NCBI Taxonomy" id="51239"/>
    <lineage>
        <taxon>Eukaryota</taxon>
        <taxon>Viridiplantae</taxon>
        <taxon>Streptophyta</taxon>
        <taxon>Embryophyta</taxon>
        <taxon>Tracheophyta</taxon>
        <taxon>Spermatophyta</taxon>
        <taxon>Magnoliopsida</taxon>
        <taxon>Liliopsida</taxon>
        <taxon>Asparagales</taxon>
        <taxon>Orchidaceae</taxon>
        <taxon>Vanilloideae</taxon>
        <taxon>Vanilleae</taxon>
        <taxon>Vanilla</taxon>
    </lineage>
</organism>
<dbReference type="AlphaFoldDB" id="A0A835PQ54"/>
<feature type="non-terminal residue" evidence="4">
    <location>
        <position position="1"/>
    </location>
</feature>
<evidence type="ECO:0000259" key="3">
    <source>
        <dbReference type="PROSITE" id="PS50033"/>
    </source>
</evidence>